<dbReference type="SUPFAM" id="SSF53850">
    <property type="entry name" value="Periplasmic binding protein-like II"/>
    <property type="match status" value="1"/>
</dbReference>
<reference evidence="2 3" key="1">
    <citation type="submission" date="2024-09" db="EMBL/GenBank/DDBJ databases">
        <authorList>
            <person name="Makale K.P.P."/>
            <person name="Makhzoum A."/>
            <person name="Rantong G."/>
            <person name="Rahube T.O."/>
        </authorList>
    </citation>
    <scope>NUCLEOTIDE SEQUENCE [LARGE SCALE GENOMIC DNA]</scope>
    <source>
        <strain evidence="2 3">KM_D13</strain>
    </source>
</reference>
<dbReference type="PROSITE" id="PS51257">
    <property type="entry name" value="PROKAR_LIPOPROTEIN"/>
    <property type="match status" value="1"/>
</dbReference>
<evidence type="ECO:0000256" key="1">
    <source>
        <dbReference type="SAM" id="SignalP"/>
    </source>
</evidence>
<name>A0ABV4VBE9_9BACL</name>
<feature type="chain" id="PRO_5045336274" evidence="1">
    <location>
        <begin position="25"/>
        <end position="559"/>
    </location>
</feature>
<accession>A0ABV4VBE9</accession>
<dbReference type="RefSeq" id="WP_373956873.1">
    <property type="nucleotide sequence ID" value="NZ_JBHDLN010000027.1"/>
</dbReference>
<dbReference type="Pfam" id="PF13416">
    <property type="entry name" value="SBP_bac_8"/>
    <property type="match status" value="1"/>
</dbReference>
<gene>
    <name evidence="2" type="ORF">ACEU3E_32630</name>
</gene>
<protein>
    <submittedName>
        <fullName evidence="2">Extracellular solute-binding protein</fullName>
    </submittedName>
</protein>
<organism evidence="2 3">
    <name type="scientific">Paenibacillus oleatilyticus</name>
    <dbReference type="NCBI Taxonomy" id="2594886"/>
    <lineage>
        <taxon>Bacteria</taxon>
        <taxon>Bacillati</taxon>
        <taxon>Bacillota</taxon>
        <taxon>Bacilli</taxon>
        <taxon>Bacillales</taxon>
        <taxon>Paenibacillaceae</taxon>
        <taxon>Paenibacillus</taxon>
    </lineage>
</organism>
<dbReference type="InterPro" id="IPR050490">
    <property type="entry name" value="Bact_solute-bd_prot1"/>
</dbReference>
<keyword evidence="3" id="KW-1185">Reference proteome</keyword>
<dbReference type="InterPro" id="IPR006059">
    <property type="entry name" value="SBP"/>
</dbReference>
<keyword evidence="1" id="KW-0732">Signal</keyword>
<dbReference type="EMBL" id="JBHDLN010000027">
    <property type="protein sequence ID" value="MFB0846936.1"/>
    <property type="molecule type" value="Genomic_DNA"/>
</dbReference>
<evidence type="ECO:0000313" key="3">
    <source>
        <dbReference type="Proteomes" id="UP001575622"/>
    </source>
</evidence>
<dbReference type="Gene3D" id="3.40.190.10">
    <property type="entry name" value="Periplasmic binding protein-like II"/>
    <property type="match status" value="2"/>
</dbReference>
<feature type="signal peptide" evidence="1">
    <location>
        <begin position="1"/>
        <end position="24"/>
    </location>
</feature>
<sequence length="559" mass="61898">MNKKGRNRGVVLSVAAVLAAGALAAGCNNQDTSGAKKGAEAQQTEPKRGSITVSIYDRNNIPPEEGNWDKNRWTEWVNKHGPVDVKYVPVPRWESLQKFNALFASAAAPDLILEYDTNYRNQWYAQKLLMPLDELIDKHSTIYKELMSKVPLLKKLGTKDDGKLYEIGRVTPLTTNHAIYIREDWLQKLKLEAPKTTEELLQVAKAFANRDPDGNGKKDTFGVNLSGNGFTIMNHMFGHGLNDWDIQGDRVVHEWDRLKASVAFQKTLFDAGSVDKDFLTDKNGEKAKQDFLSGKLGMYLHQGLSSSDYDTFKKNNPEGNIAILPLPKSEFGQFSPVLGAPVQMVAAVNAKAADPKAVIRYIDFMVKPENAIVIKNGLEGVHWRKGSNGCPQKIDPEKNKKEVYTADLNMLSSEVLFGKCAFGDSMENPSATDKALSELNSQAKKAYISKERPVPALNATTLPLLPDALSIVVKNVEKQIGTGVVRGDIWMKAIVNGPGFTADQALSEAKAVWEQAGGAKVDEFYAKWYAGNKNALFLLDDLYAFDEQIQQFNRGRTDP</sequence>
<dbReference type="PANTHER" id="PTHR43649:SF12">
    <property type="entry name" value="DIACETYLCHITOBIOSE BINDING PROTEIN DASA"/>
    <property type="match status" value="1"/>
</dbReference>
<evidence type="ECO:0000313" key="2">
    <source>
        <dbReference type="EMBL" id="MFB0846936.1"/>
    </source>
</evidence>
<dbReference type="Proteomes" id="UP001575622">
    <property type="component" value="Unassembled WGS sequence"/>
</dbReference>
<dbReference type="PANTHER" id="PTHR43649">
    <property type="entry name" value="ARABINOSE-BINDING PROTEIN-RELATED"/>
    <property type="match status" value="1"/>
</dbReference>
<comment type="caution">
    <text evidence="2">The sequence shown here is derived from an EMBL/GenBank/DDBJ whole genome shotgun (WGS) entry which is preliminary data.</text>
</comment>
<proteinExistence type="predicted"/>